<feature type="transmembrane region" description="Helical" evidence="1">
    <location>
        <begin position="48"/>
        <end position="69"/>
    </location>
</feature>
<dbReference type="RefSeq" id="WP_109664361.1">
    <property type="nucleotide sequence ID" value="NZ_QGEG01000003.1"/>
</dbReference>
<dbReference type="OrthoDB" id="6678638at2"/>
<keyword evidence="1" id="KW-0812">Transmembrane</keyword>
<reference evidence="2 3" key="1">
    <citation type="submission" date="2018-05" db="EMBL/GenBank/DDBJ databases">
        <title>Complete genome sequence of Flagellimonas aquimarina ECD12 isolated from seaweed Ecklonia cava.</title>
        <authorList>
            <person name="Choi S."/>
            <person name="Seong C."/>
        </authorList>
    </citation>
    <scope>NUCLEOTIDE SEQUENCE [LARGE SCALE GENOMIC DNA]</scope>
    <source>
        <strain evidence="2 3">ECD12</strain>
    </source>
</reference>
<organism evidence="2 3">
    <name type="scientific">Flagellimonas aquimarina</name>
    <dbReference type="NCBI Taxonomy" id="2201895"/>
    <lineage>
        <taxon>Bacteria</taxon>
        <taxon>Pseudomonadati</taxon>
        <taxon>Bacteroidota</taxon>
        <taxon>Flavobacteriia</taxon>
        <taxon>Flavobacteriales</taxon>
        <taxon>Flavobacteriaceae</taxon>
        <taxon>Flagellimonas</taxon>
    </lineage>
</organism>
<accession>A0A316KXX3</accession>
<dbReference type="AlphaFoldDB" id="A0A316KXX3"/>
<dbReference type="EMBL" id="QGEG01000003">
    <property type="protein sequence ID" value="PWL37938.1"/>
    <property type="molecule type" value="Genomic_DNA"/>
</dbReference>
<protein>
    <submittedName>
        <fullName evidence="2">Uncharacterized protein</fullName>
    </submittedName>
</protein>
<sequence>MKKLSEISLLALLFIIVMSIIYVIPWAFTNETWFTGVSFENTGNIGDTIGGLTAPFLNGLSAILVFFAFREQIKANKLFHGMEQKKINLEKYNDLLSKVPDVKTDLKIGAFAQSLNKISLSKL</sequence>
<keyword evidence="3" id="KW-1185">Reference proteome</keyword>
<evidence type="ECO:0000256" key="1">
    <source>
        <dbReference type="SAM" id="Phobius"/>
    </source>
</evidence>
<keyword evidence="1" id="KW-1133">Transmembrane helix</keyword>
<name>A0A316KXX3_9FLAO</name>
<dbReference type="Proteomes" id="UP000245762">
    <property type="component" value="Unassembled WGS sequence"/>
</dbReference>
<feature type="transmembrane region" description="Helical" evidence="1">
    <location>
        <begin position="7"/>
        <end position="28"/>
    </location>
</feature>
<proteinExistence type="predicted"/>
<comment type="caution">
    <text evidence="2">The sequence shown here is derived from an EMBL/GenBank/DDBJ whole genome shotgun (WGS) entry which is preliminary data.</text>
</comment>
<gene>
    <name evidence="2" type="ORF">DKG77_14365</name>
</gene>
<evidence type="ECO:0000313" key="3">
    <source>
        <dbReference type="Proteomes" id="UP000245762"/>
    </source>
</evidence>
<evidence type="ECO:0000313" key="2">
    <source>
        <dbReference type="EMBL" id="PWL37938.1"/>
    </source>
</evidence>
<keyword evidence="1" id="KW-0472">Membrane</keyword>